<dbReference type="GeneID" id="102809459"/>
<proteinExistence type="predicted"/>
<reference evidence="2" key="1">
    <citation type="submission" date="2025-08" db="UniProtKB">
        <authorList>
            <consortium name="RefSeq"/>
        </authorList>
    </citation>
    <scope>IDENTIFICATION</scope>
    <source>
        <tissue evidence="2">Testes</tissue>
    </source>
</reference>
<dbReference type="InterPro" id="IPR027417">
    <property type="entry name" value="P-loop_NTPase"/>
</dbReference>
<dbReference type="Pfam" id="PF03567">
    <property type="entry name" value="Sulfotransfer_2"/>
    <property type="match status" value="1"/>
</dbReference>
<evidence type="ECO:0000313" key="1">
    <source>
        <dbReference type="Proteomes" id="UP000694865"/>
    </source>
</evidence>
<dbReference type="InterPro" id="IPR005331">
    <property type="entry name" value="Sulfotransferase"/>
</dbReference>
<dbReference type="Proteomes" id="UP000694865">
    <property type="component" value="Unplaced"/>
</dbReference>
<keyword evidence="1" id="KW-1185">Reference proteome</keyword>
<dbReference type="RefSeq" id="XP_006811153.1">
    <property type="nucleotide sequence ID" value="XM_006811090.1"/>
</dbReference>
<sequence>MLKHTPHSLMKMKKLRRLLTMIIALAITSVILTQIFTDSVFRELKTVNMQHSVISTTPNISTTDLPPLNTDSYANSLADLWSQWSCDALSVFVAEEKKQTKYLDCDIAMKYIRRCLNSTEIGRKPLPNFYLNKNINNLGAYKEYRDANIAFVHLPKAGGTSVESVLYNVPGINKNGVLHKSRVSHCSDMYRQASSKGFRRNSAQTLFYSKRTFGLHNYAYRKRPFVYVTWMREPINRMMSTYFYTKKTNCFSVHYICRKYVTETSNLTEYLMKTSNIHFQDMDNFYVRLLQFGDFPEIDSTFEDCCGGVELKDVYKIPAIQKNITWLRNEI</sequence>
<evidence type="ECO:0000313" key="2">
    <source>
        <dbReference type="RefSeq" id="XP_006811153.1"/>
    </source>
</evidence>
<protein>
    <submittedName>
        <fullName evidence="2">Uncharacterized protein LOC102809459</fullName>
    </submittedName>
</protein>
<dbReference type="SUPFAM" id="SSF52540">
    <property type="entry name" value="P-loop containing nucleoside triphosphate hydrolases"/>
    <property type="match status" value="1"/>
</dbReference>
<name>A0ABM0LTR2_SACKO</name>
<gene>
    <name evidence="2" type="primary">LOC102809459</name>
</gene>
<dbReference type="Gene3D" id="3.40.50.300">
    <property type="entry name" value="P-loop containing nucleotide triphosphate hydrolases"/>
    <property type="match status" value="1"/>
</dbReference>
<accession>A0ABM0LTR2</accession>
<organism evidence="1 2">
    <name type="scientific">Saccoglossus kowalevskii</name>
    <name type="common">Acorn worm</name>
    <dbReference type="NCBI Taxonomy" id="10224"/>
    <lineage>
        <taxon>Eukaryota</taxon>
        <taxon>Metazoa</taxon>
        <taxon>Hemichordata</taxon>
        <taxon>Enteropneusta</taxon>
        <taxon>Harrimaniidae</taxon>
        <taxon>Saccoglossus</taxon>
    </lineage>
</organism>